<keyword evidence="2 6" id="KW-0812">Transmembrane</keyword>
<evidence type="ECO:0000313" key="9">
    <source>
        <dbReference type="EMBL" id="MBJ3812019.1"/>
    </source>
</evidence>
<evidence type="ECO:0000256" key="4">
    <source>
        <dbReference type="ARBA" id="ARBA00023136"/>
    </source>
</evidence>
<feature type="transmembrane region" description="Helical" evidence="6">
    <location>
        <begin position="167"/>
        <end position="185"/>
    </location>
</feature>
<feature type="domain" description="RDD" evidence="7">
    <location>
        <begin position="52"/>
        <end position="229"/>
    </location>
</feature>
<accession>A0ABS0XFL4</accession>
<evidence type="ECO:0000313" key="10">
    <source>
        <dbReference type="Proteomes" id="UP000634780"/>
    </source>
</evidence>
<keyword evidence="10" id="KW-1185">Reference proteome</keyword>
<dbReference type="EMBL" id="JAEKOZ010000032">
    <property type="protein sequence ID" value="MBJ3812019.1"/>
    <property type="molecule type" value="Genomic_DNA"/>
</dbReference>
<feature type="transmembrane region" description="Helical" evidence="6">
    <location>
        <begin position="191"/>
        <end position="216"/>
    </location>
</feature>
<reference evidence="9 10" key="1">
    <citation type="submission" date="2020-12" db="EMBL/GenBank/DDBJ databases">
        <title>Streptomyces typhae sp. nov., a novel endophytic actinomycete isolated from the root of cattail pollen (Typha angustifolia L.).</title>
        <authorList>
            <person name="Peng C."/>
            <person name="Liu C."/>
        </authorList>
    </citation>
    <scope>NUCLEOTIDE SEQUENCE [LARGE SCALE GENOMIC DNA]</scope>
    <source>
        <strain evidence="9 10">JCM 4753</strain>
    </source>
</reference>
<feature type="region of interest" description="Disordered" evidence="5">
    <location>
        <begin position="238"/>
        <end position="257"/>
    </location>
</feature>
<evidence type="ECO:0000256" key="2">
    <source>
        <dbReference type="ARBA" id="ARBA00022692"/>
    </source>
</evidence>
<evidence type="ECO:0000256" key="3">
    <source>
        <dbReference type="ARBA" id="ARBA00022989"/>
    </source>
</evidence>
<feature type="transmembrane region" description="Helical" evidence="6">
    <location>
        <begin position="123"/>
        <end position="146"/>
    </location>
</feature>
<evidence type="ECO:0000259" key="7">
    <source>
        <dbReference type="Pfam" id="PF06271"/>
    </source>
</evidence>
<dbReference type="Pfam" id="PF06271">
    <property type="entry name" value="RDD"/>
    <property type="match status" value="1"/>
</dbReference>
<comment type="caution">
    <text evidence="9">The sequence shown here is derived from an EMBL/GenBank/DDBJ whole genome shotgun (WGS) entry which is preliminary data.</text>
</comment>
<evidence type="ECO:0000256" key="6">
    <source>
        <dbReference type="SAM" id="Phobius"/>
    </source>
</evidence>
<feature type="transmembrane region" description="Helical" evidence="6">
    <location>
        <begin position="58"/>
        <end position="80"/>
    </location>
</feature>
<keyword evidence="3 6" id="KW-1133">Transmembrane helix</keyword>
<organism evidence="9 10">
    <name type="scientific">Streptomyces flavofungini</name>
    <dbReference type="NCBI Taxonomy" id="68200"/>
    <lineage>
        <taxon>Bacteria</taxon>
        <taxon>Bacillati</taxon>
        <taxon>Actinomycetota</taxon>
        <taxon>Actinomycetes</taxon>
        <taxon>Kitasatosporales</taxon>
        <taxon>Streptomycetaceae</taxon>
        <taxon>Streptomyces</taxon>
    </lineage>
</organism>
<dbReference type="EMBL" id="JAEKOZ010000019">
    <property type="protein sequence ID" value="MBJ3810766.1"/>
    <property type="molecule type" value="Genomic_DNA"/>
</dbReference>
<evidence type="ECO:0000256" key="5">
    <source>
        <dbReference type="SAM" id="MobiDB-lite"/>
    </source>
</evidence>
<comment type="subcellular location">
    <subcellularLocation>
        <location evidence="1">Membrane</location>
        <topology evidence="1">Multi-pass membrane protein</topology>
    </subcellularLocation>
</comment>
<sequence>MELRDGSAPGTVSIDRLRDGAAVAIVIRSQTGRHRRGTPGDSSLGGSSVPNSRRVGAWLIDFALVVAAACGLAVLTFHRISALITDVPELMTKGSWHFVKSGGDAQGAAGNVVDSLWKDAVGYVQQGFLALIVLTFLYQWLTLTCTGRTLGKALMGLRVTPRTPSRTAVRAAVTTAADVAVYALACCLLVQGWLVLSVLCWIAAVALFLLNVLPVLSRSSRSLADRVAGTAVDSPGFAGLPSARREPDQPQRNLTSW</sequence>
<evidence type="ECO:0000313" key="8">
    <source>
        <dbReference type="EMBL" id="MBJ3810766.1"/>
    </source>
</evidence>
<evidence type="ECO:0000256" key="1">
    <source>
        <dbReference type="ARBA" id="ARBA00004141"/>
    </source>
</evidence>
<gene>
    <name evidence="8" type="ORF">JGB26_27330</name>
    <name evidence="9" type="ORF">JGB26_33895</name>
</gene>
<name>A0ABS0XFL4_9ACTN</name>
<protein>
    <submittedName>
        <fullName evidence="9">RDD family protein</fullName>
    </submittedName>
</protein>
<keyword evidence="4 6" id="KW-0472">Membrane</keyword>
<dbReference type="InterPro" id="IPR010432">
    <property type="entry name" value="RDD"/>
</dbReference>
<dbReference type="Proteomes" id="UP000634780">
    <property type="component" value="Unassembled WGS sequence"/>
</dbReference>
<proteinExistence type="predicted"/>